<accession>A0A7Y9LAH7</accession>
<dbReference type="Proteomes" id="UP000569914">
    <property type="component" value="Unassembled WGS sequence"/>
</dbReference>
<keyword evidence="1" id="KW-1133">Transmembrane helix</keyword>
<dbReference type="AlphaFoldDB" id="A0A7Y9LAH7"/>
<evidence type="ECO:0000313" key="2">
    <source>
        <dbReference type="EMBL" id="NYE69808.1"/>
    </source>
</evidence>
<proteinExistence type="predicted"/>
<reference evidence="2 3" key="1">
    <citation type="submission" date="2020-07" db="EMBL/GenBank/DDBJ databases">
        <title>Sequencing the genomes of 1000 actinobacteria strains.</title>
        <authorList>
            <person name="Klenk H.-P."/>
        </authorList>
    </citation>
    <scope>NUCLEOTIDE SEQUENCE [LARGE SCALE GENOMIC DNA]</scope>
    <source>
        <strain evidence="2 3">DSM 22083</strain>
    </source>
</reference>
<keyword evidence="3" id="KW-1185">Reference proteome</keyword>
<protein>
    <submittedName>
        <fullName evidence="2">Energy-coupling factor transport system substrate-specific component</fullName>
    </submittedName>
</protein>
<name>A0A7Y9LAH7_9ACTN</name>
<keyword evidence="1" id="KW-0812">Transmembrane</keyword>
<feature type="transmembrane region" description="Helical" evidence="1">
    <location>
        <begin position="83"/>
        <end position="102"/>
    </location>
</feature>
<evidence type="ECO:0000313" key="3">
    <source>
        <dbReference type="Proteomes" id="UP000569914"/>
    </source>
</evidence>
<feature type="transmembrane region" description="Helical" evidence="1">
    <location>
        <begin position="33"/>
        <end position="53"/>
    </location>
</feature>
<feature type="transmembrane region" description="Helical" evidence="1">
    <location>
        <begin position="60"/>
        <end position="77"/>
    </location>
</feature>
<evidence type="ECO:0000256" key="1">
    <source>
        <dbReference type="SAM" id="Phobius"/>
    </source>
</evidence>
<feature type="transmembrane region" description="Helical" evidence="1">
    <location>
        <begin position="158"/>
        <end position="181"/>
    </location>
</feature>
<dbReference type="Pfam" id="PF09605">
    <property type="entry name" value="Trep_Strep"/>
    <property type="match status" value="1"/>
</dbReference>
<feature type="transmembrane region" description="Helical" evidence="1">
    <location>
        <begin position="7"/>
        <end position="27"/>
    </location>
</feature>
<organism evidence="2 3">
    <name type="scientific">Microlunatus parietis</name>
    <dbReference type="NCBI Taxonomy" id="682979"/>
    <lineage>
        <taxon>Bacteria</taxon>
        <taxon>Bacillati</taxon>
        <taxon>Actinomycetota</taxon>
        <taxon>Actinomycetes</taxon>
        <taxon>Propionibacteriales</taxon>
        <taxon>Propionibacteriaceae</taxon>
        <taxon>Microlunatus</taxon>
    </lineage>
</organism>
<dbReference type="RefSeq" id="WP_218871084.1">
    <property type="nucleotide sequence ID" value="NZ_JACCBU010000001.1"/>
</dbReference>
<feature type="transmembrane region" description="Helical" evidence="1">
    <location>
        <begin position="109"/>
        <end position="129"/>
    </location>
</feature>
<sequence length="191" mass="20546">MSPRDLINIGIFGALYLVVVYAINMLGFVNPTVMLVALAASIVAGGIPFLLFLTRVRHAGMIMIFAVVTAGILMFGGHPPVSFVITLLCALGAEVVVAAGRYRSRRAGVLAYAIYSAWYVGPLMPLFYARDDYFASPAMQGMGQEYVRQLEALLSPGMLIAFDVSTVIFGLLGGLLGLRLLRKHFEKAGLA</sequence>
<comment type="caution">
    <text evidence="2">The sequence shown here is derived from an EMBL/GenBank/DDBJ whole genome shotgun (WGS) entry which is preliminary data.</text>
</comment>
<dbReference type="EMBL" id="JACCBU010000001">
    <property type="protein sequence ID" value="NYE69808.1"/>
    <property type="molecule type" value="Genomic_DNA"/>
</dbReference>
<keyword evidence="1" id="KW-0472">Membrane</keyword>
<dbReference type="NCBIfam" id="TIGR02185">
    <property type="entry name" value="Trep_Strep"/>
    <property type="match status" value="1"/>
</dbReference>
<gene>
    <name evidence="2" type="ORF">BKA15_001137</name>
</gene>
<dbReference type="InterPro" id="IPR011733">
    <property type="entry name" value="CHP02185_IM"/>
</dbReference>